<accession>A0A918E164</accession>
<dbReference type="InterPro" id="IPR045592">
    <property type="entry name" value="DUF6461"/>
</dbReference>
<keyword evidence="3" id="KW-1185">Reference proteome</keyword>
<sequence length="249" mass="26520">MTDTVFDAHSPVPHPSQRADPVGQLPRSDTVWSALLGYWDVLPLERRGHSEGIVVTAGSDLGWLPEVFDLGFCVTFARDVEPDELLVRMGGDPGAAVSLSAAEAETRELEDEDAGPIVRVGSYPGWAFAVEIWGAHGTRDEVVRAVSAKTEAVVLLRNANAVKRFVHAQDGVIVCSFDVDLPHLRTGSDPDRLLPHMERVGLAPEIGPDVDASQAMLSLAVSAFGVGLPRDEVQSGVLPASRVTTAAGE</sequence>
<gene>
    <name evidence="2" type="ORF">GCM10012280_65690</name>
</gene>
<dbReference type="AlphaFoldDB" id="A0A918E164"/>
<dbReference type="EMBL" id="BMMS01000044">
    <property type="protein sequence ID" value="GGO99377.1"/>
    <property type="molecule type" value="Genomic_DNA"/>
</dbReference>
<evidence type="ECO:0000313" key="2">
    <source>
        <dbReference type="EMBL" id="GGO99377.1"/>
    </source>
</evidence>
<reference evidence="2" key="2">
    <citation type="submission" date="2020-09" db="EMBL/GenBank/DDBJ databases">
        <authorList>
            <person name="Sun Q."/>
            <person name="Zhou Y."/>
        </authorList>
    </citation>
    <scope>NUCLEOTIDE SEQUENCE</scope>
    <source>
        <strain evidence="2">CGMCC 4.7201</strain>
    </source>
</reference>
<name>A0A918E164_9ACTN</name>
<evidence type="ECO:0000256" key="1">
    <source>
        <dbReference type="SAM" id="MobiDB-lite"/>
    </source>
</evidence>
<reference evidence="2" key="1">
    <citation type="journal article" date="2014" name="Int. J. Syst. Evol. Microbiol.">
        <title>Complete genome sequence of Corynebacterium casei LMG S-19264T (=DSM 44701T), isolated from a smear-ripened cheese.</title>
        <authorList>
            <consortium name="US DOE Joint Genome Institute (JGI-PGF)"/>
            <person name="Walter F."/>
            <person name="Albersmeier A."/>
            <person name="Kalinowski J."/>
            <person name="Ruckert C."/>
        </authorList>
    </citation>
    <scope>NUCLEOTIDE SEQUENCE</scope>
    <source>
        <strain evidence="2">CGMCC 4.7201</strain>
    </source>
</reference>
<evidence type="ECO:0000313" key="3">
    <source>
        <dbReference type="Proteomes" id="UP000641932"/>
    </source>
</evidence>
<dbReference type="Pfam" id="PF20062">
    <property type="entry name" value="DUF6461"/>
    <property type="match status" value="1"/>
</dbReference>
<organism evidence="2 3">
    <name type="scientific">Wenjunlia tyrosinilytica</name>
    <dbReference type="NCBI Taxonomy" id="1544741"/>
    <lineage>
        <taxon>Bacteria</taxon>
        <taxon>Bacillati</taxon>
        <taxon>Actinomycetota</taxon>
        <taxon>Actinomycetes</taxon>
        <taxon>Kitasatosporales</taxon>
        <taxon>Streptomycetaceae</taxon>
        <taxon>Wenjunlia</taxon>
    </lineage>
</organism>
<comment type="caution">
    <text evidence="2">The sequence shown here is derived from an EMBL/GenBank/DDBJ whole genome shotgun (WGS) entry which is preliminary data.</text>
</comment>
<feature type="region of interest" description="Disordered" evidence="1">
    <location>
        <begin position="1"/>
        <end position="25"/>
    </location>
</feature>
<dbReference type="Proteomes" id="UP000641932">
    <property type="component" value="Unassembled WGS sequence"/>
</dbReference>
<protein>
    <submittedName>
        <fullName evidence="2">Uncharacterized protein</fullName>
    </submittedName>
</protein>
<proteinExistence type="predicted"/>